<evidence type="ECO:0000313" key="2">
    <source>
        <dbReference type="Proteomes" id="UP001204439"/>
    </source>
</evidence>
<comment type="caution">
    <text evidence="1">The sequence shown here is derived from an EMBL/GenBank/DDBJ whole genome shotgun (WGS) entry which is preliminary data.</text>
</comment>
<evidence type="ECO:0000313" key="1">
    <source>
        <dbReference type="EMBL" id="MDW8549467.1"/>
    </source>
</evidence>
<accession>A0ABU4JIM1</accession>
<protein>
    <submittedName>
        <fullName evidence="1">Uncharacterized protein</fullName>
    </submittedName>
</protein>
<reference evidence="1 2" key="1">
    <citation type="submission" date="2023-11" db="EMBL/GenBank/DDBJ databases">
        <title>First isolation, identification, and characterization of non-pathogenic Epilithonimonas ginsengisoli isolated from diseased farmed rainbow trout (Oncorhynchus mykiss) in Chile.</title>
        <authorList>
            <person name="Miranda C.D."/>
            <person name="Irgang R."/>
            <person name="Concha C."/>
            <person name="Rojas R."/>
            <person name="Avendano R."/>
        </authorList>
    </citation>
    <scope>NUCLEOTIDE SEQUENCE [LARGE SCALE GENOMIC DNA]</scope>
    <source>
        <strain evidence="1 2">FP99</strain>
    </source>
</reference>
<keyword evidence="2" id="KW-1185">Reference proteome</keyword>
<sequence length="208" mass="24925">MKILQLFLITFFSFGYGQKIYEFDYLVHYSSESNGKIRNLLYYVNSQNPQNYIRILNDGEKYAAKLLSFENNKIYGFDVVKSMKKGEVFYDFSYLSTITLQHNFNPPPFKYIKIDDNNIRLDIFRNKKATKVKQSYLMKIKPYEINLFPAFRIANFHPYERFTQLDYSQNVFVEEATLYCENGTVIKQKVQEIRKINLRITIPKHEKY</sequence>
<dbReference type="Proteomes" id="UP001204439">
    <property type="component" value="Unassembled WGS sequence"/>
</dbReference>
<organism evidence="1 2">
    <name type="scientific">Epilithonimonas ginsengisoli</name>
    <dbReference type="NCBI Taxonomy" id="1245592"/>
    <lineage>
        <taxon>Bacteria</taxon>
        <taxon>Pseudomonadati</taxon>
        <taxon>Bacteroidota</taxon>
        <taxon>Flavobacteriia</taxon>
        <taxon>Flavobacteriales</taxon>
        <taxon>Weeksellaceae</taxon>
        <taxon>Chryseobacterium group</taxon>
        <taxon>Epilithonimonas</taxon>
    </lineage>
</organism>
<dbReference type="RefSeq" id="WP_063970309.1">
    <property type="nucleotide sequence ID" value="NZ_JAMXLT020000018.1"/>
</dbReference>
<dbReference type="EMBL" id="JAMXLT020000018">
    <property type="protein sequence ID" value="MDW8549467.1"/>
    <property type="molecule type" value="Genomic_DNA"/>
</dbReference>
<name>A0ABU4JIM1_9FLAO</name>
<proteinExistence type="predicted"/>
<gene>
    <name evidence="1" type="ORF">NG800_011140</name>
</gene>